<reference evidence="3 4" key="1">
    <citation type="journal article" date="2011" name="J. Bacteriol.">
        <title>Complete genome sequence of Paenibacillus polymyxa SC2, a strain of plant growth-promoting Rhizobacterium with broad-spectrum antimicrobial activity.</title>
        <authorList>
            <person name="Ma M."/>
            <person name="Wang C."/>
            <person name="Ding Y."/>
            <person name="Li L."/>
            <person name="Shen D."/>
            <person name="Jiang X."/>
            <person name="Guan D."/>
            <person name="Cao F."/>
            <person name="Chen H."/>
            <person name="Feng R."/>
            <person name="Wang X."/>
            <person name="Ge Y."/>
            <person name="Yao L."/>
            <person name="Bing X."/>
            <person name="Yang X."/>
            <person name="Li J."/>
            <person name="Du B."/>
        </authorList>
    </citation>
    <scope>NUCLEOTIDE SEQUENCE [LARGE SCALE GENOMIC DNA]</scope>
    <source>
        <strain evidence="3 4">SC2</strain>
        <plasmid evidence="4">pSC2</plasmid>
    </source>
</reference>
<dbReference type="EMBL" id="CP002214">
    <property type="protein sequence ID" value="ADO59624.1"/>
    <property type="molecule type" value="Genomic_DNA"/>
</dbReference>
<dbReference type="Gene3D" id="3.90.1720.10">
    <property type="entry name" value="endopeptidase domain like (from Nostoc punctiforme)"/>
    <property type="match status" value="1"/>
</dbReference>
<dbReference type="eggNOG" id="ENOG503384G">
    <property type="taxonomic scope" value="Bacteria"/>
</dbReference>
<dbReference type="KEGG" id="ppm:PPSC2_27025"/>
<evidence type="ECO:0000256" key="1">
    <source>
        <dbReference type="SAM" id="MobiDB-lite"/>
    </source>
</evidence>
<dbReference type="AlphaFoldDB" id="E3EL62"/>
<keyword evidence="3" id="KW-0614">Plasmid</keyword>
<dbReference type="SUPFAM" id="SSF54001">
    <property type="entry name" value="Cysteine proteinases"/>
    <property type="match status" value="1"/>
</dbReference>
<dbReference type="RefSeq" id="WP_013386038.1">
    <property type="nucleotide sequence ID" value="NC_014628.2"/>
</dbReference>
<gene>
    <name evidence="3" type="ORF">PPSC2_27025</name>
</gene>
<feature type="signal peptide" evidence="2">
    <location>
        <begin position="1"/>
        <end position="21"/>
    </location>
</feature>
<evidence type="ECO:0000313" key="3">
    <source>
        <dbReference type="EMBL" id="ADO59624.1"/>
    </source>
</evidence>
<feature type="chain" id="PRO_5038979296" evidence="2">
    <location>
        <begin position="22"/>
        <end position="257"/>
    </location>
</feature>
<feature type="region of interest" description="Disordered" evidence="1">
    <location>
        <begin position="34"/>
        <end position="70"/>
    </location>
</feature>
<evidence type="ECO:0000313" key="4">
    <source>
        <dbReference type="Proteomes" id="UP000006868"/>
    </source>
</evidence>
<evidence type="ECO:0000256" key="2">
    <source>
        <dbReference type="SAM" id="SignalP"/>
    </source>
</evidence>
<dbReference type="HOGENOM" id="CLU_1081178_0_0_9"/>
<keyword evidence="2" id="KW-0732">Signal</keyword>
<name>E3EL62_PAEPS</name>
<dbReference type="InterPro" id="IPR038765">
    <property type="entry name" value="Papain-like_cys_pep_sf"/>
</dbReference>
<dbReference type="Proteomes" id="UP000006868">
    <property type="component" value="Plasmid pSC2"/>
</dbReference>
<protein>
    <submittedName>
        <fullName evidence="3">Uncharacterized protein</fullName>
    </submittedName>
</protein>
<proteinExistence type="predicted"/>
<dbReference type="PATRIC" id="fig|886882.15.peg.5715"/>
<organism evidence="3 4">
    <name type="scientific">Paenibacillus polymyxa (strain SC2)</name>
    <name type="common">Bacillus polymyxa</name>
    <dbReference type="NCBI Taxonomy" id="886882"/>
    <lineage>
        <taxon>Bacteria</taxon>
        <taxon>Bacillati</taxon>
        <taxon>Bacillota</taxon>
        <taxon>Bacilli</taxon>
        <taxon>Bacillales</taxon>
        <taxon>Paenibacillaceae</taxon>
        <taxon>Paenibacillus</taxon>
    </lineage>
</organism>
<accession>E3EL62</accession>
<geneLocation type="plasmid" evidence="3 4">
    <name>pSC2</name>
</geneLocation>
<dbReference type="OrthoDB" id="2080087at2"/>
<sequence length="257" mass="27968">MKKIKVFLPALLMLLFFTSFFGITSVSASEANPSVSASEANPSVSASEANPSVSASEANPSVSASEANPSVSASEATYDFSPSALEPDSTYPGTNIRVKVGDVLYSSKALGGSAMIVGHVGIIGPDYMVYHVNAVNDNQGEGGKRDTISYYQMRHNPNESIAVYRATHGRNAAYWAKNNYSSVTSYHIPVYSWDNFQLKTINPNYCSKFIWQAFYYGNYDTDYIIGYYTPNKEAFVTPGQVVNSDDLTYVGSFGSRS</sequence>